<evidence type="ECO:0000313" key="3">
    <source>
        <dbReference type="Proteomes" id="UP001500166"/>
    </source>
</evidence>
<sequence>MASPDVPMEVAGVRMDVPTGQPVVVLRELSGARHLPIWVGTNEATSIVFAMQGIKPPRPLTHDLLISVVDALGHHISRVVIHTVEDTVFHAAIEFDNGTVVDARASDALAVAVRTKSQIVCAQSVLEDSGLVLSADGELREQPAPDQAEADAQVREFRDFLDHVDPDDFQT</sequence>
<name>A0ABP5J0A6_9MICC</name>
<gene>
    <name evidence="2" type="ORF">GCM10009824_00580</name>
</gene>
<evidence type="ECO:0000259" key="1">
    <source>
        <dbReference type="PROSITE" id="PS51658"/>
    </source>
</evidence>
<reference evidence="3" key="1">
    <citation type="journal article" date="2019" name="Int. J. Syst. Evol. Microbiol.">
        <title>The Global Catalogue of Microorganisms (GCM) 10K type strain sequencing project: providing services to taxonomists for standard genome sequencing and annotation.</title>
        <authorList>
            <consortium name="The Broad Institute Genomics Platform"/>
            <consortium name="The Broad Institute Genome Sequencing Center for Infectious Disease"/>
            <person name="Wu L."/>
            <person name="Ma J."/>
        </authorList>
    </citation>
    <scope>NUCLEOTIDE SEQUENCE [LARGE SCALE GENOMIC DNA]</scope>
    <source>
        <strain evidence="3">JCM 15914</strain>
    </source>
</reference>
<dbReference type="PROSITE" id="PS51658">
    <property type="entry name" value="BFN"/>
    <property type="match status" value="1"/>
</dbReference>
<dbReference type="InterPro" id="IPR036104">
    <property type="entry name" value="BFN_sf"/>
</dbReference>
<keyword evidence="3" id="KW-1185">Reference proteome</keyword>
<dbReference type="PANTHER" id="PTHR15160:SF1">
    <property type="entry name" value="VON HIPPEL-LINDAU DISEASE TUMOR SUPPRESSOR"/>
    <property type="match status" value="1"/>
</dbReference>
<proteinExistence type="predicted"/>
<accession>A0ABP5J0A6</accession>
<dbReference type="PANTHER" id="PTHR15160">
    <property type="entry name" value="VON HIPPEL-LINDAU PROTEIN"/>
    <property type="match status" value="1"/>
</dbReference>
<feature type="domain" description="BFN" evidence="1">
    <location>
        <begin position="5"/>
        <end position="133"/>
    </location>
</feature>
<dbReference type="SUPFAM" id="SSF103256">
    <property type="entry name" value="Hypothetical protein TM0160"/>
    <property type="match status" value="1"/>
</dbReference>
<dbReference type="InterPro" id="IPR003729">
    <property type="entry name" value="Bi_nuclease_dom"/>
</dbReference>
<dbReference type="Proteomes" id="UP001500166">
    <property type="component" value="Unassembled WGS sequence"/>
</dbReference>
<dbReference type="Gene3D" id="3.10.690.10">
    <property type="entry name" value="Bifunctional nuclease domain"/>
    <property type="match status" value="1"/>
</dbReference>
<dbReference type="EMBL" id="BAAAQA010000001">
    <property type="protein sequence ID" value="GAA2107823.1"/>
    <property type="molecule type" value="Genomic_DNA"/>
</dbReference>
<organism evidence="2 3">
    <name type="scientific">Kocuria atrinae</name>
    <dbReference type="NCBI Taxonomy" id="592377"/>
    <lineage>
        <taxon>Bacteria</taxon>
        <taxon>Bacillati</taxon>
        <taxon>Actinomycetota</taxon>
        <taxon>Actinomycetes</taxon>
        <taxon>Micrococcales</taxon>
        <taxon>Micrococcaceae</taxon>
        <taxon>Kocuria</taxon>
    </lineage>
</organism>
<protein>
    <submittedName>
        <fullName evidence="2">Bifunctional nuclease family protein</fullName>
    </submittedName>
</protein>
<dbReference type="Pfam" id="PF02577">
    <property type="entry name" value="BFN_dom"/>
    <property type="match status" value="1"/>
</dbReference>
<comment type="caution">
    <text evidence="2">The sequence shown here is derived from an EMBL/GenBank/DDBJ whole genome shotgun (WGS) entry which is preliminary data.</text>
</comment>
<evidence type="ECO:0000313" key="2">
    <source>
        <dbReference type="EMBL" id="GAA2107823.1"/>
    </source>
</evidence>
<dbReference type="RefSeq" id="WP_344223080.1">
    <property type="nucleotide sequence ID" value="NZ_BAAAQA010000001.1"/>
</dbReference>